<dbReference type="GO" id="GO:0016491">
    <property type="term" value="F:oxidoreductase activity"/>
    <property type="evidence" value="ECO:0007669"/>
    <property type="project" value="UniProtKB-KW"/>
</dbReference>
<protein>
    <submittedName>
        <fullName evidence="3">NAD(P)-binding protein</fullName>
    </submittedName>
</protein>
<keyword evidence="2" id="KW-0560">Oxidoreductase</keyword>
<organism evidence="3 4">
    <name type="scientific">Obba rivulosa</name>
    <dbReference type="NCBI Taxonomy" id="1052685"/>
    <lineage>
        <taxon>Eukaryota</taxon>
        <taxon>Fungi</taxon>
        <taxon>Dikarya</taxon>
        <taxon>Basidiomycota</taxon>
        <taxon>Agaricomycotina</taxon>
        <taxon>Agaricomycetes</taxon>
        <taxon>Polyporales</taxon>
        <taxon>Gelatoporiaceae</taxon>
        <taxon>Obba</taxon>
    </lineage>
</organism>
<evidence type="ECO:0000256" key="1">
    <source>
        <dbReference type="ARBA" id="ARBA00006484"/>
    </source>
</evidence>
<dbReference type="PANTHER" id="PTHR24320:SF281">
    <property type="entry name" value="SHORT CHAIN DEHYDROGENASE_REDUCTASE FAMILY PROTEIN (AFU_ORTHOLOGUE AFUA_5G14310)"/>
    <property type="match status" value="1"/>
</dbReference>
<dbReference type="PANTHER" id="PTHR24320">
    <property type="entry name" value="RETINOL DEHYDROGENASE"/>
    <property type="match status" value="1"/>
</dbReference>
<dbReference type="EMBL" id="KV722338">
    <property type="protein sequence ID" value="OCH95136.1"/>
    <property type="molecule type" value="Genomic_DNA"/>
</dbReference>
<reference evidence="3 4" key="1">
    <citation type="submission" date="2016-07" db="EMBL/GenBank/DDBJ databases">
        <title>Draft genome of the white-rot fungus Obba rivulosa 3A-2.</title>
        <authorList>
            <consortium name="DOE Joint Genome Institute"/>
            <person name="Miettinen O."/>
            <person name="Riley R."/>
            <person name="Acob R."/>
            <person name="Barry K."/>
            <person name="Cullen D."/>
            <person name="De Vries R."/>
            <person name="Hainaut M."/>
            <person name="Hatakka A."/>
            <person name="Henrissat B."/>
            <person name="Hilden K."/>
            <person name="Kuo R."/>
            <person name="Labutti K."/>
            <person name="Lipzen A."/>
            <person name="Makela M.R."/>
            <person name="Sandor L."/>
            <person name="Spatafora J.W."/>
            <person name="Grigoriev I.V."/>
            <person name="Hibbett D.S."/>
        </authorList>
    </citation>
    <scope>NUCLEOTIDE SEQUENCE [LARGE SCALE GENOMIC DNA]</scope>
    <source>
        <strain evidence="3 4">3A-2</strain>
    </source>
</reference>
<dbReference type="Pfam" id="PF00106">
    <property type="entry name" value="adh_short"/>
    <property type="match status" value="1"/>
</dbReference>
<dbReference type="InterPro" id="IPR036291">
    <property type="entry name" value="NAD(P)-bd_dom_sf"/>
</dbReference>
<dbReference type="SUPFAM" id="SSF51735">
    <property type="entry name" value="NAD(P)-binding Rossmann-fold domains"/>
    <property type="match status" value="1"/>
</dbReference>
<dbReference type="AlphaFoldDB" id="A0A8E2J5M5"/>
<evidence type="ECO:0000256" key="2">
    <source>
        <dbReference type="ARBA" id="ARBA00023002"/>
    </source>
</evidence>
<accession>A0A8E2J5M5</accession>
<evidence type="ECO:0000313" key="3">
    <source>
        <dbReference type="EMBL" id="OCH95136.1"/>
    </source>
</evidence>
<gene>
    <name evidence="3" type="ORF">OBBRIDRAFT_816768</name>
</gene>
<dbReference type="PRINTS" id="PR00081">
    <property type="entry name" value="GDHRDH"/>
</dbReference>
<evidence type="ECO:0000313" key="4">
    <source>
        <dbReference type="Proteomes" id="UP000250043"/>
    </source>
</evidence>
<dbReference type="OrthoDB" id="191139at2759"/>
<keyword evidence="4" id="KW-1185">Reference proteome</keyword>
<dbReference type="InterPro" id="IPR002347">
    <property type="entry name" value="SDR_fam"/>
</dbReference>
<sequence length="369" mass="39555">MQAALNTVMGRPNFTQSDVIESNLQGRTAVVTGGTAGIGYEVARALALAHARVLLIAQTGEHGEDAVAKIKADQSTSGPMVDVTFVQCDLGNAHDVQRVADRIREQEGRLDLLICDAGVGVNKFDVSADGLDRHFSVNHLGHFLLTNRLLPLMRSTAALPGARPPRIVVVSSSLHTTAPSSVRFESEDELMPEADQLGAMQLYARSKLANLLFVRYGLTQGVLRAPPVSENSNSAVNGNGSGAHTHNGSGILALATHPGAVHTGQQDQFKEAYGMVFGTLLKYTTIPFMRAPDAGSLSTLWAATADDVERDEAKWAGAYVTDPGQAGGESSMAKDEQLGKNLWKLSEKLVRERLGQDGLLPWDEIKHRD</sequence>
<dbReference type="Gene3D" id="3.40.50.720">
    <property type="entry name" value="NAD(P)-binding Rossmann-like Domain"/>
    <property type="match status" value="1"/>
</dbReference>
<comment type="similarity">
    <text evidence="1">Belongs to the short-chain dehydrogenases/reductases (SDR) family.</text>
</comment>
<proteinExistence type="inferred from homology"/>
<dbReference type="Proteomes" id="UP000250043">
    <property type="component" value="Unassembled WGS sequence"/>
</dbReference>
<name>A0A8E2J5M5_9APHY</name>